<dbReference type="EMBL" id="JANPWB010000012">
    <property type="protein sequence ID" value="KAJ1115754.1"/>
    <property type="molecule type" value="Genomic_DNA"/>
</dbReference>
<organism evidence="2 3">
    <name type="scientific">Pleurodeles waltl</name>
    <name type="common">Iberian ribbed newt</name>
    <dbReference type="NCBI Taxonomy" id="8319"/>
    <lineage>
        <taxon>Eukaryota</taxon>
        <taxon>Metazoa</taxon>
        <taxon>Chordata</taxon>
        <taxon>Craniata</taxon>
        <taxon>Vertebrata</taxon>
        <taxon>Euteleostomi</taxon>
        <taxon>Amphibia</taxon>
        <taxon>Batrachia</taxon>
        <taxon>Caudata</taxon>
        <taxon>Salamandroidea</taxon>
        <taxon>Salamandridae</taxon>
        <taxon>Pleurodelinae</taxon>
        <taxon>Pleurodeles</taxon>
    </lineage>
</organism>
<evidence type="ECO:0000313" key="3">
    <source>
        <dbReference type="Proteomes" id="UP001066276"/>
    </source>
</evidence>
<sequence length="116" mass="12536">MSPDREEDRWGRWPGLVQRRRSQRIRFSPRASVPSSGSPFRVFSKAVCSCLARRFLCVPPSGAVYPPVSTPPTDAAPPPGPGSPCCRGTALPRSRSRAGGIFCPSPQSLLAAERCQ</sequence>
<gene>
    <name evidence="2" type="ORF">NDU88_003976</name>
</gene>
<evidence type="ECO:0000313" key="2">
    <source>
        <dbReference type="EMBL" id="KAJ1115754.1"/>
    </source>
</evidence>
<name>A0AAV7NJQ8_PLEWA</name>
<proteinExistence type="predicted"/>
<feature type="compositionally biased region" description="Pro residues" evidence="1">
    <location>
        <begin position="69"/>
        <end position="82"/>
    </location>
</feature>
<dbReference type="Proteomes" id="UP001066276">
    <property type="component" value="Chromosome 8"/>
</dbReference>
<evidence type="ECO:0000256" key="1">
    <source>
        <dbReference type="SAM" id="MobiDB-lite"/>
    </source>
</evidence>
<reference evidence="2" key="1">
    <citation type="journal article" date="2022" name="bioRxiv">
        <title>Sequencing and chromosome-scale assembly of the giantPleurodeles waltlgenome.</title>
        <authorList>
            <person name="Brown T."/>
            <person name="Elewa A."/>
            <person name="Iarovenko S."/>
            <person name="Subramanian E."/>
            <person name="Araus A.J."/>
            <person name="Petzold A."/>
            <person name="Susuki M."/>
            <person name="Suzuki K.-i.T."/>
            <person name="Hayashi T."/>
            <person name="Toyoda A."/>
            <person name="Oliveira C."/>
            <person name="Osipova E."/>
            <person name="Leigh N.D."/>
            <person name="Simon A."/>
            <person name="Yun M.H."/>
        </authorList>
    </citation>
    <scope>NUCLEOTIDE SEQUENCE</scope>
    <source>
        <strain evidence="2">20211129_DDA</strain>
        <tissue evidence="2">Liver</tissue>
    </source>
</reference>
<accession>A0AAV7NJQ8</accession>
<dbReference type="AlphaFoldDB" id="A0AAV7NJQ8"/>
<keyword evidence="3" id="KW-1185">Reference proteome</keyword>
<comment type="caution">
    <text evidence="2">The sequence shown here is derived from an EMBL/GenBank/DDBJ whole genome shotgun (WGS) entry which is preliminary data.</text>
</comment>
<protein>
    <submittedName>
        <fullName evidence="2">Uncharacterized protein</fullName>
    </submittedName>
</protein>
<feature type="region of interest" description="Disordered" evidence="1">
    <location>
        <begin position="69"/>
        <end position="92"/>
    </location>
</feature>